<feature type="domain" description="RNA polymerase sigma-70 region 2" evidence="5">
    <location>
        <begin position="23"/>
        <end position="92"/>
    </location>
</feature>
<dbReference type="Proteomes" id="UP000501648">
    <property type="component" value="Chromosome"/>
</dbReference>
<evidence type="ECO:0000313" key="8">
    <source>
        <dbReference type="Proteomes" id="UP000501648"/>
    </source>
</evidence>
<dbReference type="InterPro" id="IPR036388">
    <property type="entry name" value="WH-like_DNA-bd_sf"/>
</dbReference>
<dbReference type="InterPro" id="IPR013249">
    <property type="entry name" value="RNA_pol_sigma70_r4_t2"/>
</dbReference>
<sequence>MTSYTTSGERPTCASEGGTVQHLYLAHHHWLQSLLRSKLRDSHQAADLAHDTFVAILKSPARTLQLDTLREPRAYLRTVANGVLIDFFRRRALESAYLDALAAMPEALAPSPEERLLILEALLRIDALLDALPTKTRLVFLHSQLEGLSYQEIADAMQISTRTVQRHMQLAFMACLEGML</sequence>
<dbReference type="GO" id="GO:0016987">
    <property type="term" value="F:sigma factor activity"/>
    <property type="evidence" value="ECO:0007669"/>
    <property type="project" value="UniProtKB-KW"/>
</dbReference>
<dbReference type="Pfam" id="PF08281">
    <property type="entry name" value="Sigma70_r4_2"/>
    <property type="match status" value="1"/>
</dbReference>
<dbReference type="PANTHER" id="PTHR43133:SF63">
    <property type="entry name" value="RNA POLYMERASE SIGMA FACTOR FECI-RELATED"/>
    <property type="match status" value="1"/>
</dbReference>
<dbReference type="Gene3D" id="1.10.10.10">
    <property type="entry name" value="Winged helix-like DNA-binding domain superfamily/Winged helix DNA-binding domain"/>
    <property type="match status" value="1"/>
</dbReference>
<dbReference type="SUPFAM" id="SSF88946">
    <property type="entry name" value="Sigma2 domain of RNA polymerase sigma factors"/>
    <property type="match status" value="1"/>
</dbReference>
<evidence type="ECO:0000256" key="4">
    <source>
        <dbReference type="ARBA" id="ARBA00023163"/>
    </source>
</evidence>
<dbReference type="InterPro" id="IPR014284">
    <property type="entry name" value="RNA_pol_sigma-70_dom"/>
</dbReference>
<dbReference type="GO" id="GO:0003677">
    <property type="term" value="F:DNA binding"/>
    <property type="evidence" value="ECO:0007669"/>
    <property type="project" value="InterPro"/>
</dbReference>
<dbReference type="InterPro" id="IPR007627">
    <property type="entry name" value="RNA_pol_sigma70_r2"/>
</dbReference>
<dbReference type="NCBIfam" id="TIGR02937">
    <property type="entry name" value="sigma70-ECF"/>
    <property type="match status" value="1"/>
</dbReference>
<dbReference type="RefSeq" id="WP_017455556.1">
    <property type="nucleotide sequence ID" value="NZ_CP008956.1"/>
</dbReference>
<comment type="similarity">
    <text evidence="1">Belongs to the sigma-70 factor family. ECF subfamily.</text>
</comment>
<proteinExistence type="inferred from homology"/>
<protein>
    <submittedName>
        <fullName evidence="7">RNA polymerase subunit sigma</fullName>
    </submittedName>
</protein>
<evidence type="ECO:0000256" key="3">
    <source>
        <dbReference type="ARBA" id="ARBA00023082"/>
    </source>
</evidence>
<feature type="domain" description="RNA polymerase sigma factor 70 region 4 type 2" evidence="6">
    <location>
        <begin position="123"/>
        <end position="175"/>
    </location>
</feature>
<evidence type="ECO:0000256" key="2">
    <source>
        <dbReference type="ARBA" id="ARBA00023015"/>
    </source>
</evidence>
<keyword evidence="4" id="KW-0804">Transcription</keyword>
<dbReference type="Pfam" id="PF04542">
    <property type="entry name" value="Sigma70_r2"/>
    <property type="match status" value="1"/>
</dbReference>
<dbReference type="InterPro" id="IPR013324">
    <property type="entry name" value="RNA_pol_sigma_r3/r4-like"/>
</dbReference>
<dbReference type="AlphaFoldDB" id="A0A6M3ZV56"/>
<accession>A0A6M3ZV56</accession>
<keyword evidence="2" id="KW-0805">Transcription regulation</keyword>
<dbReference type="InterPro" id="IPR013325">
    <property type="entry name" value="RNA_pol_sigma_r2"/>
</dbReference>
<evidence type="ECO:0000256" key="1">
    <source>
        <dbReference type="ARBA" id="ARBA00010641"/>
    </source>
</evidence>
<evidence type="ECO:0000259" key="5">
    <source>
        <dbReference type="Pfam" id="PF04542"/>
    </source>
</evidence>
<evidence type="ECO:0000313" key="7">
    <source>
        <dbReference type="EMBL" id="QJQ02458.1"/>
    </source>
</evidence>
<dbReference type="CDD" id="cd06171">
    <property type="entry name" value="Sigma70_r4"/>
    <property type="match status" value="1"/>
</dbReference>
<organism evidence="7 8">
    <name type="scientific">Herbaspirillum rubrisubalbicans Os34</name>
    <dbReference type="NCBI Taxonomy" id="1235827"/>
    <lineage>
        <taxon>Bacteria</taxon>
        <taxon>Pseudomonadati</taxon>
        <taxon>Pseudomonadota</taxon>
        <taxon>Betaproteobacteria</taxon>
        <taxon>Burkholderiales</taxon>
        <taxon>Oxalobacteraceae</taxon>
        <taxon>Herbaspirillum</taxon>
    </lineage>
</organism>
<dbReference type="InterPro" id="IPR039425">
    <property type="entry name" value="RNA_pol_sigma-70-like"/>
</dbReference>
<dbReference type="Gene3D" id="1.10.1740.10">
    <property type="match status" value="1"/>
</dbReference>
<dbReference type="PANTHER" id="PTHR43133">
    <property type="entry name" value="RNA POLYMERASE ECF-TYPE SIGMA FACTO"/>
    <property type="match status" value="1"/>
</dbReference>
<keyword evidence="3" id="KW-0731">Sigma factor</keyword>
<gene>
    <name evidence="7" type="ORF">C798_20145</name>
</gene>
<dbReference type="GO" id="GO:0006352">
    <property type="term" value="P:DNA-templated transcription initiation"/>
    <property type="evidence" value="ECO:0007669"/>
    <property type="project" value="InterPro"/>
</dbReference>
<name>A0A6M3ZV56_9BURK</name>
<evidence type="ECO:0000259" key="6">
    <source>
        <dbReference type="Pfam" id="PF08281"/>
    </source>
</evidence>
<reference evidence="7 8" key="1">
    <citation type="journal article" date="2012" name="J. Bacteriol.">
        <title>Genome sequence of the pathogenic Herbaspirillum seropedicae strain Os34, isolated from rice roots.</title>
        <authorList>
            <person name="Ye W."/>
            <person name="Ye S."/>
            <person name="Liu J."/>
            <person name="Chang S."/>
            <person name="Chen M."/>
            <person name="Zhu B."/>
            <person name="Guo L."/>
            <person name="An Q."/>
        </authorList>
    </citation>
    <scope>NUCLEOTIDE SEQUENCE [LARGE SCALE GENOMIC DNA]</scope>
    <source>
        <strain evidence="7 8">Os34</strain>
    </source>
</reference>
<dbReference type="EMBL" id="CP008956">
    <property type="protein sequence ID" value="QJQ02458.1"/>
    <property type="molecule type" value="Genomic_DNA"/>
</dbReference>
<dbReference type="SUPFAM" id="SSF88659">
    <property type="entry name" value="Sigma3 and sigma4 domains of RNA polymerase sigma factors"/>
    <property type="match status" value="1"/>
</dbReference>